<dbReference type="EMBL" id="JBKAMQ010000002">
    <property type="protein sequence ID" value="MFN6508929.1"/>
    <property type="molecule type" value="Genomic_DNA"/>
</dbReference>
<evidence type="ECO:0008006" key="4">
    <source>
        <dbReference type="Google" id="ProtNLM"/>
    </source>
</evidence>
<accession>A0ABW9KZM1</accession>
<name>A0ABW9KZM1_XANCT</name>
<reference evidence="2 3" key="1">
    <citation type="submission" date="2024-12" db="EMBL/GenBank/DDBJ databases">
        <authorList>
            <person name="Alaofin S."/>
            <person name="Velasco D."/>
            <person name="Li D."/>
            <person name="Baldwin T."/>
            <person name="Liu Z."/>
            <person name="Schachterle J.K."/>
        </authorList>
    </citation>
    <scope>NUCLEOTIDE SEQUENCE [LARGE SCALE GENOMIC DNA]</scope>
    <source>
        <strain evidence="2 3">B1</strain>
    </source>
</reference>
<feature type="compositionally biased region" description="Polar residues" evidence="1">
    <location>
        <begin position="254"/>
        <end position="264"/>
    </location>
</feature>
<protein>
    <recommendedName>
        <fullName evidence="4">Peptidoglycan-binding protein</fullName>
    </recommendedName>
</protein>
<evidence type="ECO:0000313" key="2">
    <source>
        <dbReference type="EMBL" id="MFN6508929.1"/>
    </source>
</evidence>
<evidence type="ECO:0000256" key="1">
    <source>
        <dbReference type="SAM" id="MobiDB-lite"/>
    </source>
</evidence>
<dbReference type="Proteomes" id="UP001635788">
    <property type="component" value="Unassembled WGS sequence"/>
</dbReference>
<keyword evidence="3" id="KW-1185">Reference proteome</keyword>
<feature type="region of interest" description="Disordered" evidence="1">
    <location>
        <begin position="228"/>
        <end position="281"/>
    </location>
</feature>
<comment type="caution">
    <text evidence="2">The sequence shown here is derived from an EMBL/GenBank/DDBJ whole genome shotgun (WGS) entry which is preliminary data.</text>
</comment>
<evidence type="ECO:0000313" key="3">
    <source>
        <dbReference type="Proteomes" id="UP001635788"/>
    </source>
</evidence>
<sequence>MPGDEAKIIVGASPVAADRRHAYLLFERSDGSQIVVRGGPDARAEGNDLANFAESTLLGSDKFGNIRVDAAPYVPPYNAVYQKQADGSIRPIPADQANLNDPALFRDAQGNAVVQQEVAPDWPLPGEKHERVVVWQGTDQELEKKLNSALTAGQQINDAKLEYSPLYNNSNGVASTLLKAADVAPSLPLGKDGEKVDAPNFGENLYQDVGLASNRGGYWFDGKQWYDSDDRKIKPPQSGEPTVPLDPNDKNKSRSGSFDSSFNDTQEERQQGRQAFGTGDPDLDRLAAALFADDDVAISRVSAQIEQSPQVQAYEQWGRDLVAAQQREELQQQEMARQQGPVMRM</sequence>
<dbReference type="RefSeq" id="WP_230950700.1">
    <property type="nucleotide sequence ID" value="NZ_CP064001.1"/>
</dbReference>
<gene>
    <name evidence="2" type="ORF">ACK3FC_17410</name>
</gene>
<proteinExistence type="predicted"/>
<organism evidence="2 3">
    <name type="scientific">Xanthomonas translucens pv. translucens</name>
    <dbReference type="NCBI Taxonomy" id="134875"/>
    <lineage>
        <taxon>Bacteria</taxon>
        <taxon>Pseudomonadati</taxon>
        <taxon>Pseudomonadota</taxon>
        <taxon>Gammaproteobacteria</taxon>
        <taxon>Lysobacterales</taxon>
        <taxon>Lysobacteraceae</taxon>
        <taxon>Xanthomonas</taxon>
        <taxon>Xanthomonas translucens group</taxon>
    </lineage>
</organism>